<organism evidence="4">
    <name type="scientific">Streptomyces sp. NBC_00148</name>
    <dbReference type="NCBI Taxonomy" id="2903626"/>
    <lineage>
        <taxon>Bacteria</taxon>
        <taxon>Bacillati</taxon>
        <taxon>Actinomycetota</taxon>
        <taxon>Actinomycetes</taxon>
        <taxon>Kitasatosporales</taxon>
        <taxon>Streptomycetaceae</taxon>
        <taxon>Streptomyces</taxon>
    </lineage>
</organism>
<dbReference type="Pfam" id="PF05368">
    <property type="entry name" value="NmrA"/>
    <property type="match status" value="1"/>
</dbReference>
<dbReference type="Gene3D" id="3.40.50.720">
    <property type="entry name" value="NAD(P)-binding Rossmann-like Domain"/>
    <property type="match status" value="1"/>
</dbReference>
<dbReference type="InterPro" id="IPR036291">
    <property type="entry name" value="NAD(P)-bd_dom_sf"/>
</dbReference>
<dbReference type="EMBL" id="CP108169">
    <property type="protein sequence ID" value="WTQ78126.1"/>
    <property type="molecule type" value="Genomic_DNA"/>
</dbReference>
<feature type="domain" description="NmrA-like" evidence="3">
    <location>
        <begin position="6"/>
        <end position="247"/>
    </location>
</feature>
<accession>A0AAU1M3C0</accession>
<sequence length="303" mass="32341">MTTTNPTVLVTGATGLQGGATARQLLAAGWRVRALVRDQVSPGAQALVRAGVEVVSGDMGDRASLDATMRGVHGVFSVQPTAGYPGTPPGFSVEDEIQLGMNVIEAANEADVGHLVYASVAGVERSPGIRRWESKWRIERRIGALGLPATLLRPVRFMENHSDPTMGVRDGVLADVVEPEVPVQLIAGTDIGAFAALAFTHPDQYIGRAIEIAGDELTLPQVVDAISRTTGVAVAYRAIPREALTGLDPDAQAGYDFAHRKGGGWQADISKLRSLHPALMTFDTWLRKEGRAQFDALFRDQLA</sequence>
<proteinExistence type="inferred from homology"/>
<name>A0AAU1M3C0_9ACTN</name>
<protein>
    <submittedName>
        <fullName evidence="4">NmrA/HSCARG family protein</fullName>
    </submittedName>
</protein>
<dbReference type="InterPro" id="IPR008030">
    <property type="entry name" value="NmrA-like"/>
</dbReference>
<gene>
    <name evidence="4" type="ORF">OG222_35510</name>
</gene>
<dbReference type="PANTHER" id="PTHR42748">
    <property type="entry name" value="NITROGEN METABOLITE REPRESSION PROTEIN NMRA FAMILY MEMBER"/>
    <property type="match status" value="1"/>
</dbReference>
<dbReference type="AlphaFoldDB" id="A0AAU1M3C0"/>
<dbReference type="SUPFAM" id="SSF51735">
    <property type="entry name" value="NAD(P)-binding Rossmann-fold domains"/>
    <property type="match status" value="1"/>
</dbReference>
<dbReference type="PANTHER" id="PTHR42748:SF7">
    <property type="entry name" value="NMRA LIKE REDOX SENSOR 1-RELATED"/>
    <property type="match status" value="1"/>
</dbReference>
<dbReference type="InterPro" id="IPR051164">
    <property type="entry name" value="NmrA-like_oxidored"/>
</dbReference>
<comment type="similarity">
    <text evidence="1">Belongs to the NmrA-type oxidoreductase family.</text>
</comment>
<reference evidence="4" key="1">
    <citation type="submission" date="2022-10" db="EMBL/GenBank/DDBJ databases">
        <title>The complete genomes of actinobacterial strains from the NBC collection.</title>
        <authorList>
            <person name="Joergensen T.S."/>
            <person name="Alvarez Arevalo M."/>
            <person name="Sterndorff E.B."/>
            <person name="Faurdal D."/>
            <person name="Vuksanovic O."/>
            <person name="Mourched A.-S."/>
            <person name="Charusanti P."/>
            <person name="Shaw S."/>
            <person name="Blin K."/>
            <person name="Weber T."/>
        </authorList>
    </citation>
    <scope>NUCLEOTIDE SEQUENCE</scope>
    <source>
        <strain evidence="4">NBC_00148</strain>
    </source>
</reference>
<dbReference type="CDD" id="cd05251">
    <property type="entry name" value="NmrA_like_SDR_a"/>
    <property type="match status" value="1"/>
</dbReference>
<evidence type="ECO:0000259" key="3">
    <source>
        <dbReference type="Pfam" id="PF05368"/>
    </source>
</evidence>
<evidence type="ECO:0000256" key="1">
    <source>
        <dbReference type="ARBA" id="ARBA00006328"/>
    </source>
</evidence>
<evidence type="ECO:0000256" key="2">
    <source>
        <dbReference type="ARBA" id="ARBA00022857"/>
    </source>
</evidence>
<keyword evidence="2" id="KW-0521">NADP</keyword>
<dbReference type="Gene3D" id="3.90.25.10">
    <property type="entry name" value="UDP-galactose 4-epimerase, domain 1"/>
    <property type="match status" value="1"/>
</dbReference>
<evidence type="ECO:0000313" key="4">
    <source>
        <dbReference type="EMBL" id="WTQ78126.1"/>
    </source>
</evidence>